<protein>
    <submittedName>
        <fullName evidence="1">Uncharacterized protein</fullName>
    </submittedName>
</protein>
<keyword evidence="2" id="KW-1185">Reference proteome</keyword>
<sequence length="146" mass="16630">MKAVATAERRIDDSSQQMKELVYWHRRSALAVFLTVTMSVPSAFSSKPKLVAVEWKIETMLITVFRWHEKSGVGWCASQLAGQRGSCQDDVDHCYTVGQDVDESFEFSRRSLISHVPGEFSRLLLCRVRDAQVRLSDESLKPGFQF</sequence>
<evidence type="ECO:0000313" key="1">
    <source>
        <dbReference type="EMBL" id="KRY57594.1"/>
    </source>
</evidence>
<organism evidence="1 2">
    <name type="scientific">Trichinella britovi</name>
    <name type="common">Parasitic roundworm</name>
    <dbReference type="NCBI Taxonomy" id="45882"/>
    <lineage>
        <taxon>Eukaryota</taxon>
        <taxon>Metazoa</taxon>
        <taxon>Ecdysozoa</taxon>
        <taxon>Nematoda</taxon>
        <taxon>Enoplea</taxon>
        <taxon>Dorylaimia</taxon>
        <taxon>Trichinellida</taxon>
        <taxon>Trichinellidae</taxon>
        <taxon>Trichinella</taxon>
    </lineage>
</organism>
<accession>A0A0V1D809</accession>
<dbReference type="EMBL" id="JYDI01000029">
    <property type="protein sequence ID" value="KRY57594.1"/>
    <property type="molecule type" value="Genomic_DNA"/>
</dbReference>
<name>A0A0V1D809_TRIBR</name>
<comment type="caution">
    <text evidence="1">The sequence shown here is derived from an EMBL/GenBank/DDBJ whole genome shotgun (WGS) entry which is preliminary data.</text>
</comment>
<dbReference type="Proteomes" id="UP000054653">
    <property type="component" value="Unassembled WGS sequence"/>
</dbReference>
<proteinExistence type="predicted"/>
<gene>
    <name evidence="1" type="ORF">T03_6325</name>
</gene>
<dbReference type="AlphaFoldDB" id="A0A0V1D809"/>
<evidence type="ECO:0000313" key="2">
    <source>
        <dbReference type="Proteomes" id="UP000054653"/>
    </source>
</evidence>
<reference evidence="1 2" key="1">
    <citation type="submission" date="2015-01" db="EMBL/GenBank/DDBJ databases">
        <title>Evolution of Trichinella species and genotypes.</title>
        <authorList>
            <person name="Korhonen P.K."/>
            <person name="Edoardo P."/>
            <person name="Giuseppe L.R."/>
            <person name="Gasser R.B."/>
        </authorList>
    </citation>
    <scope>NUCLEOTIDE SEQUENCE [LARGE SCALE GENOMIC DNA]</scope>
    <source>
        <strain evidence="1">ISS120</strain>
    </source>
</reference>